<proteinExistence type="predicted"/>
<dbReference type="EMBL" id="CP036434">
    <property type="protein sequence ID" value="QDV06440.1"/>
    <property type="molecule type" value="Genomic_DNA"/>
</dbReference>
<dbReference type="InterPro" id="IPR036388">
    <property type="entry name" value="WH-like_DNA-bd_sf"/>
</dbReference>
<dbReference type="InterPro" id="IPR039422">
    <property type="entry name" value="MarR/SlyA-like"/>
</dbReference>
<dbReference type="SMART" id="SM00347">
    <property type="entry name" value="HTH_MARR"/>
    <property type="match status" value="1"/>
</dbReference>
<feature type="domain" description="HTH marR-type" evidence="1">
    <location>
        <begin position="26"/>
        <end position="161"/>
    </location>
</feature>
<sequence length="164" mass="17873">MQEREDNVDRMLAQWGKERPDIDTSGMAVVLRVLRVASHLSERLKAVMAPSGLAPFEYDVLSALRRAGQQGGLTPTELCEAAQLTSGAMTHRINRLETRGLVRRVASGSDRRSVTVTLTPNGQTLVDGIVGARMSDAIDSLSALNKKDRADLARLLRKINANLP</sequence>
<dbReference type="InterPro" id="IPR000835">
    <property type="entry name" value="HTH_MarR-typ"/>
</dbReference>
<gene>
    <name evidence="2" type="primary">mhqR_1</name>
    <name evidence="2" type="ORF">Poly30_19490</name>
</gene>
<name>A0A518EQS0_9BACT</name>
<dbReference type="GO" id="GO:0003700">
    <property type="term" value="F:DNA-binding transcription factor activity"/>
    <property type="evidence" value="ECO:0007669"/>
    <property type="project" value="InterPro"/>
</dbReference>
<dbReference type="SUPFAM" id="SSF46785">
    <property type="entry name" value="Winged helix' DNA-binding domain"/>
    <property type="match status" value="1"/>
</dbReference>
<evidence type="ECO:0000259" key="1">
    <source>
        <dbReference type="PROSITE" id="PS50995"/>
    </source>
</evidence>
<dbReference type="GO" id="GO:0006950">
    <property type="term" value="P:response to stress"/>
    <property type="evidence" value="ECO:0007669"/>
    <property type="project" value="TreeGrafter"/>
</dbReference>
<protein>
    <submittedName>
        <fullName evidence="2">HTH-type transcriptional regulator MhqR</fullName>
    </submittedName>
</protein>
<evidence type="ECO:0000313" key="3">
    <source>
        <dbReference type="Proteomes" id="UP000320390"/>
    </source>
</evidence>
<dbReference type="Gene3D" id="1.10.10.10">
    <property type="entry name" value="Winged helix-like DNA-binding domain superfamily/Winged helix DNA-binding domain"/>
    <property type="match status" value="1"/>
</dbReference>
<reference evidence="2 3" key="1">
    <citation type="submission" date="2019-02" db="EMBL/GenBank/DDBJ databases">
        <title>Deep-cultivation of Planctomycetes and their phenomic and genomic characterization uncovers novel biology.</title>
        <authorList>
            <person name="Wiegand S."/>
            <person name="Jogler M."/>
            <person name="Boedeker C."/>
            <person name="Pinto D."/>
            <person name="Vollmers J."/>
            <person name="Rivas-Marin E."/>
            <person name="Kohn T."/>
            <person name="Peeters S.H."/>
            <person name="Heuer A."/>
            <person name="Rast P."/>
            <person name="Oberbeckmann S."/>
            <person name="Bunk B."/>
            <person name="Jeske O."/>
            <person name="Meyerdierks A."/>
            <person name="Storesund J.E."/>
            <person name="Kallscheuer N."/>
            <person name="Luecker S."/>
            <person name="Lage O.M."/>
            <person name="Pohl T."/>
            <person name="Merkel B.J."/>
            <person name="Hornburger P."/>
            <person name="Mueller R.-W."/>
            <person name="Bruemmer F."/>
            <person name="Labrenz M."/>
            <person name="Spormann A.M."/>
            <person name="Op den Camp H."/>
            <person name="Overmann J."/>
            <person name="Amann R."/>
            <person name="Jetten M.S.M."/>
            <person name="Mascher T."/>
            <person name="Medema M.H."/>
            <person name="Devos D.P."/>
            <person name="Kaster A.-K."/>
            <person name="Ovreas L."/>
            <person name="Rohde M."/>
            <person name="Galperin M.Y."/>
            <person name="Jogler C."/>
        </authorList>
    </citation>
    <scope>NUCLEOTIDE SEQUENCE [LARGE SCALE GENOMIC DNA]</scope>
    <source>
        <strain evidence="2 3">Poly30</strain>
    </source>
</reference>
<dbReference type="PRINTS" id="PR00598">
    <property type="entry name" value="HTHMARR"/>
</dbReference>
<dbReference type="Pfam" id="PF12802">
    <property type="entry name" value="MarR_2"/>
    <property type="match status" value="1"/>
</dbReference>
<dbReference type="InterPro" id="IPR036390">
    <property type="entry name" value="WH_DNA-bd_sf"/>
</dbReference>
<organism evidence="2 3">
    <name type="scientific">Saltatorellus ferox</name>
    <dbReference type="NCBI Taxonomy" id="2528018"/>
    <lineage>
        <taxon>Bacteria</taxon>
        <taxon>Pseudomonadati</taxon>
        <taxon>Planctomycetota</taxon>
        <taxon>Planctomycetia</taxon>
        <taxon>Planctomycetia incertae sedis</taxon>
        <taxon>Saltatorellus</taxon>
    </lineage>
</organism>
<dbReference type="Proteomes" id="UP000320390">
    <property type="component" value="Chromosome"/>
</dbReference>
<dbReference type="AlphaFoldDB" id="A0A518EQS0"/>
<evidence type="ECO:0000313" key="2">
    <source>
        <dbReference type="EMBL" id="QDV06440.1"/>
    </source>
</evidence>
<dbReference type="RefSeq" id="WP_145196622.1">
    <property type="nucleotide sequence ID" value="NZ_CP036434.1"/>
</dbReference>
<dbReference type="PANTHER" id="PTHR33164">
    <property type="entry name" value="TRANSCRIPTIONAL REGULATOR, MARR FAMILY"/>
    <property type="match status" value="1"/>
</dbReference>
<accession>A0A518EQS0</accession>
<dbReference type="PANTHER" id="PTHR33164:SF104">
    <property type="entry name" value="TRANSCRIPTIONAL REGULATORY PROTEIN"/>
    <property type="match status" value="1"/>
</dbReference>
<keyword evidence="3" id="KW-1185">Reference proteome</keyword>
<dbReference type="PROSITE" id="PS50995">
    <property type="entry name" value="HTH_MARR_2"/>
    <property type="match status" value="1"/>
</dbReference>
<dbReference type="OrthoDB" id="9799747at2"/>